<sequence length="717" mass="79115">MAVEYLSHGLPLDEYVLTKADERRQRESEACWEWAREQAAKAPRWSKEKWEKMNALLSAGSDVPREVMRWRVRLYCGHLAEVTRNVGAQRPTGYDERCPECGFARATIVAYEPVGREVQQPRSTRTRRLSQERGRRDVIAVDDPVLPVASPTARQAAAGRRGRDEAPVGRDDAIVERPAALSGTRRRRGEAAQDGVLPAAWRVLAMLDDLPEAAQASVAEMLVAHGTPPQRAAFCAREDVADSVRTGMLRAVDASEATRLVRCVPRLNAELALTAFQTHGASADLLLACSAHLESDDLAVRIAGELRAAGAIEAARRWPRSRPLPLQVHSALIDAMLNDVPPRTGCNGPDKEENDRNLKAQMAAEGEWEDQLWELIEHVPQWWADLAARDGRAGRHVQWVLLSRVDPMPDPVLRVCLPAITHEWLSTRPGTPDLHAKIRLCALRDYVRQHPRLREIAQDRIDRTIAEALAAGWEIRPRFCWASDWEPVDAAAELSHDAKVLARIARAVVVGDFPTSGVGLESTSERDRCRSHVANRLAHNPYTPNGALREILPHLDEAGLGMAAQRHQQALRSRCAHELTTRQAASTAQGGSGTRGPRRWASVPTDRQLAAQPDPAAALGERLPLPDVRSVERELAIAALLASRFSDAAVLDALPAERVLACDVQAAQVAARIVEMFGLDPAAWRRLALWSRTAGEDPADADVEFGRLLRAIRDDTL</sequence>
<dbReference type="Proteomes" id="UP001220022">
    <property type="component" value="Unassembled WGS sequence"/>
</dbReference>
<accession>A0ABT5Z1R1</accession>
<name>A0ABT5Z1R1_9ACTN</name>
<feature type="compositionally biased region" description="Basic and acidic residues" evidence="1">
    <location>
        <begin position="161"/>
        <end position="175"/>
    </location>
</feature>
<evidence type="ECO:0000256" key="1">
    <source>
        <dbReference type="SAM" id="MobiDB-lite"/>
    </source>
</evidence>
<feature type="region of interest" description="Disordered" evidence="1">
    <location>
        <begin position="577"/>
        <end position="615"/>
    </location>
</feature>
<feature type="region of interest" description="Disordered" evidence="1">
    <location>
        <begin position="150"/>
        <end position="192"/>
    </location>
</feature>
<feature type="compositionally biased region" description="Low complexity" evidence="1">
    <location>
        <begin position="606"/>
        <end position="615"/>
    </location>
</feature>
<reference evidence="2 3" key="1">
    <citation type="submission" date="2023-03" db="EMBL/GenBank/DDBJ databases">
        <title>Draft genome sequence of type strain Streptomyces ferralitis JCM 14344.</title>
        <authorList>
            <person name="Klaysubun C."/>
            <person name="Duangmal K."/>
        </authorList>
    </citation>
    <scope>NUCLEOTIDE SEQUENCE [LARGE SCALE GENOMIC DNA]</scope>
    <source>
        <strain evidence="2 3">JCM 14344</strain>
    </source>
</reference>
<dbReference type="EMBL" id="JARHTQ010000011">
    <property type="protein sequence ID" value="MDF2257767.1"/>
    <property type="molecule type" value="Genomic_DNA"/>
</dbReference>
<gene>
    <name evidence="2" type="ORF">P2L57_19240</name>
</gene>
<evidence type="ECO:0000313" key="3">
    <source>
        <dbReference type="Proteomes" id="UP001220022"/>
    </source>
</evidence>
<protein>
    <submittedName>
        <fullName evidence="2">Uncharacterized protein</fullName>
    </submittedName>
</protein>
<dbReference type="RefSeq" id="WP_275816094.1">
    <property type="nucleotide sequence ID" value="NZ_BAAANM010000022.1"/>
</dbReference>
<evidence type="ECO:0000313" key="2">
    <source>
        <dbReference type="EMBL" id="MDF2257767.1"/>
    </source>
</evidence>
<organism evidence="2 3">
    <name type="scientific">Streptantibioticus ferralitis</name>
    <dbReference type="NCBI Taxonomy" id="236510"/>
    <lineage>
        <taxon>Bacteria</taxon>
        <taxon>Bacillati</taxon>
        <taxon>Actinomycetota</taxon>
        <taxon>Actinomycetes</taxon>
        <taxon>Kitasatosporales</taxon>
        <taxon>Streptomycetaceae</taxon>
        <taxon>Streptantibioticus</taxon>
    </lineage>
</organism>
<comment type="caution">
    <text evidence="2">The sequence shown here is derived from an EMBL/GenBank/DDBJ whole genome shotgun (WGS) entry which is preliminary data.</text>
</comment>
<keyword evidence="3" id="KW-1185">Reference proteome</keyword>
<proteinExistence type="predicted"/>